<dbReference type="InterPro" id="IPR016267">
    <property type="entry name" value="UDPGP_trans"/>
</dbReference>
<evidence type="ECO:0000256" key="2">
    <source>
        <dbReference type="ARBA" id="ARBA00022679"/>
    </source>
</evidence>
<proteinExistence type="inferred from homology"/>
<dbReference type="SUPFAM" id="SSF53448">
    <property type="entry name" value="Nucleotide-diphospho-sugar transferases"/>
    <property type="match status" value="1"/>
</dbReference>
<gene>
    <name evidence="4" type="ORF">GCM10022236_49290</name>
</gene>
<dbReference type="InterPro" id="IPR002618">
    <property type="entry name" value="UDPGP_fam"/>
</dbReference>
<comment type="caution">
    <text evidence="4">The sequence shown here is derived from an EMBL/GenBank/DDBJ whole genome shotgun (WGS) entry which is preliminary data.</text>
</comment>
<name>A0ABP7AUC6_9ACTN</name>
<dbReference type="Gene3D" id="3.90.550.10">
    <property type="entry name" value="Spore Coat Polysaccharide Biosynthesis Protein SpsA, Chain A"/>
    <property type="match status" value="1"/>
</dbReference>
<keyword evidence="3 4" id="KW-0548">Nucleotidyltransferase</keyword>
<organism evidence="4 5">
    <name type="scientific">Microlunatus ginsengisoli</name>
    <dbReference type="NCBI Taxonomy" id="363863"/>
    <lineage>
        <taxon>Bacteria</taxon>
        <taxon>Bacillati</taxon>
        <taxon>Actinomycetota</taxon>
        <taxon>Actinomycetes</taxon>
        <taxon>Propionibacteriales</taxon>
        <taxon>Propionibacteriaceae</taxon>
        <taxon>Microlunatus</taxon>
    </lineage>
</organism>
<reference evidence="5" key="1">
    <citation type="journal article" date="2019" name="Int. J. Syst. Evol. Microbiol.">
        <title>The Global Catalogue of Microorganisms (GCM) 10K type strain sequencing project: providing services to taxonomists for standard genome sequencing and annotation.</title>
        <authorList>
            <consortium name="The Broad Institute Genomics Platform"/>
            <consortium name="The Broad Institute Genome Sequencing Center for Infectious Disease"/>
            <person name="Wu L."/>
            <person name="Ma J."/>
        </authorList>
    </citation>
    <scope>NUCLEOTIDE SEQUENCE [LARGE SCALE GENOMIC DNA]</scope>
    <source>
        <strain evidence="5">JCM 16929</strain>
    </source>
</reference>
<dbReference type="EMBL" id="BAABAB010000050">
    <property type="protein sequence ID" value="GAA3640802.1"/>
    <property type="molecule type" value="Genomic_DNA"/>
</dbReference>
<evidence type="ECO:0000313" key="4">
    <source>
        <dbReference type="EMBL" id="GAA3640802.1"/>
    </source>
</evidence>
<comment type="similarity">
    <text evidence="1">Belongs to the UDPGP type 1 family.</text>
</comment>
<dbReference type="InterPro" id="IPR029044">
    <property type="entry name" value="Nucleotide-diphossugar_trans"/>
</dbReference>
<dbReference type="PIRSF" id="PIRSF000806">
    <property type="entry name" value="UDPGP"/>
    <property type="match status" value="1"/>
</dbReference>
<evidence type="ECO:0000256" key="1">
    <source>
        <dbReference type="ARBA" id="ARBA00010401"/>
    </source>
</evidence>
<evidence type="ECO:0000313" key="5">
    <source>
        <dbReference type="Proteomes" id="UP001501490"/>
    </source>
</evidence>
<dbReference type="Proteomes" id="UP001501490">
    <property type="component" value="Unassembled WGS sequence"/>
</dbReference>
<dbReference type="RefSeq" id="WP_344809647.1">
    <property type="nucleotide sequence ID" value="NZ_BAABAB010000050.1"/>
</dbReference>
<dbReference type="PANTHER" id="PTHR43511">
    <property type="match status" value="1"/>
</dbReference>
<dbReference type="CDD" id="cd00897">
    <property type="entry name" value="UGPase_euk"/>
    <property type="match status" value="1"/>
</dbReference>
<dbReference type="Pfam" id="PF01704">
    <property type="entry name" value="UDPGP"/>
    <property type="match status" value="1"/>
</dbReference>
<dbReference type="Gene3D" id="2.160.10.10">
    <property type="entry name" value="Hexapeptide repeat proteins"/>
    <property type="match status" value="1"/>
</dbReference>
<sequence length="459" mass="49503">MSESGLQAARDKMTAAGVAPQAIEVFSHYYHQLEEGVTGFIAEDSIEPLTSPDLLADVEISDDDARAALAKTVIIKLNGGLGTSMGMDKAKSLLPVRSGKTFLDLIVAQVLAARESYGAKLPLLFMNSFRTQDDTLAALAPYPDIEVDGLGLDFLQNSEPKLLAEDLTPVEWPADPTLEWCPPGHGDLYTALEGSGILDRLLEQGYRYASVSNSDNLGAAPDATIAGWFAASGAPYAAEICKRTAADRKGGHLAIRKADQQLILRDTAQTAEDEMHFFTDEFRHPFFHTNNLWFDLEVLSRTLKERNSVLGLPLIKNEKTVDPADSSSPNVIQIESAMGAAIEVFPGATAIGVGRERFLPVKTTSDLLLLRSDVYEVGADGRLTKVVESAPLIELDSKYYKTIGKFEDRFPDGAPSLKEATGLAVKGDWTFADDVKVVGAVSLDDPGEPRTVASGTTLL</sequence>
<keyword evidence="5" id="KW-1185">Reference proteome</keyword>
<protein>
    <submittedName>
        <fullName evidence="4">UTP--glucose-1-phosphate uridylyltransferase</fullName>
    </submittedName>
</protein>
<keyword evidence="2" id="KW-0808">Transferase</keyword>
<dbReference type="GO" id="GO:0016779">
    <property type="term" value="F:nucleotidyltransferase activity"/>
    <property type="evidence" value="ECO:0007669"/>
    <property type="project" value="UniProtKB-KW"/>
</dbReference>
<evidence type="ECO:0000256" key="3">
    <source>
        <dbReference type="ARBA" id="ARBA00022695"/>
    </source>
</evidence>
<accession>A0ABP7AUC6</accession>